<evidence type="ECO:0000256" key="3">
    <source>
        <dbReference type="ARBA" id="ARBA00022763"/>
    </source>
</evidence>
<gene>
    <name evidence="7" type="primary">recO</name>
    <name evidence="9" type="ORF">EV659_106126</name>
</gene>
<evidence type="ECO:0000259" key="8">
    <source>
        <dbReference type="Pfam" id="PF11967"/>
    </source>
</evidence>
<comment type="function">
    <text evidence="7">Involved in DNA repair and RecF pathway recombination.</text>
</comment>
<evidence type="ECO:0000256" key="2">
    <source>
        <dbReference type="ARBA" id="ARBA00021310"/>
    </source>
</evidence>
<dbReference type="OrthoDB" id="9804792at2"/>
<dbReference type="InParanoid" id="A0A4R2PHF4"/>
<dbReference type="HAMAP" id="MF_00201">
    <property type="entry name" value="RecO"/>
    <property type="match status" value="1"/>
</dbReference>
<accession>A0A4R2PHF4</accession>
<keyword evidence="10" id="KW-1185">Reference proteome</keyword>
<proteinExistence type="inferred from homology"/>
<sequence>MEWQDTGIVLAARRHGEGHAIVDALTPGRGRTRGYVRGATSRRLRGVLEPGNEVALTWRARLEQHLGAFQVELVRARAGPLLGDPAKLATLSAACTLLTLTLPEGEAHAGAFGALRAVLDLLAGLEVAPEAMAAALVRLELGLLGDLGYGLDLSRCAATGTTADLVYVSPRTGRAVSRKAGRPYRDKLLPLPGFLLGSQAGPVTAETAGAGLRLTGFFLERLVLHPADRTLPDARGRLAALLAAKVGSDAATDGGDDASARTE</sequence>
<dbReference type="Proteomes" id="UP000295399">
    <property type="component" value="Unassembled WGS sequence"/>
</dbReference>
<evidence type="ECO:0000256" key="6">
    <source>
        <dbReference type="ARBA" id="ARBA00033409"/>
    </source>
</evidence>
<evidence type="ECO:0000313" key="9">
    <source>
        <dbReference type="EMBL" id="TCP33968.1"/>
    </source>
</evidence>
<feature type="domain" description="DNA replication/recombination mediator RecO N-terminal" evidence="8">
    <location>
        <begin position="1"/>
        <end position="75"/>
    </location>
</feature>
<dbReference type="PANTHER" id="PTHR33991">
    <property type="entry name" value="DNA REPAIR PROTEIN RECO"/>
    <property type="match status" value="1"/>
</dbReference>
<dbReference type="InterPro" id="IPR042242">
    <property type="entry name" value="RecO_C"/>
</dbReference>
<organism evidence="9 10">
    <name type="scientific">Rhodothalassium salexigens DSM 2132</name>
    <dbReference type="NCBI Taxonomy" id="1188247"/>
    <lineage>
        <taxon>Bacteria</taxon>
        <taxon>Pseudomonadati</taxon>
        <taxon>Pseudomonadota</taxon>
        <taxon>Alphaproteobacteria</taxon>
        <taxon>Rhodothalassiales</taxon>
        <taxon>Rhodothalassiaceae</taxon>
        <taxon>Rhodothalassium</taxon>
    </lineage>
</organism>
<keyword evidence="3 7" id="KW-0227">DNA damage</keyword>
<protein>
    <recommendedName>
        <fullName evidence="2 7">DNA repair protein RecO</fullName>
    </recommendedName>
    <alternativeName>
        <fullName evidence="6 7">Recombination protein O</fullName>
    </alternativeName>
</protein>
<dbReference type="FunCoup" id="A0A4R2PHF4">
    <property type="interactions" value="52"/>
</dbReference>
<dbReference type="GO" id="GO:0043590">
    <property type="term" value="C:bacterial nucleoid"/>
    <property type="evidence" value="ECO:0007669"/>
    <property type="project" value="TreeGrafter"/>
</dbReference>
<keyword evidence="4 7" id="KW-0233">DNA recombination</keyword>
<evidence type="ECO:0000256" key="1">
    <source>
        <dbReference type="ARBA" id="ARBA00007452"/>
    </source>
</evidence>
<dbReference type="Gene3D" id="1.20.1440.120">
    <property type="entry name" value="Recombination protein O, C-terminal domain"/>
    <property type="match status" value="1"/>
</dbReference>
<dbReference type="AlphaFoldDB" id="A0A4R2PHF4"/>
<evidence type="ECO:0000313" key="10">
    <source>
        <dbReference type="Proteomes" id="UP000295399"/>
    </source>
</evidence>
<keyword evidence="5 7" id="KW-0234">DNA repair</keyword>
<dbReference type="Gene3D" id="2.40.50.140">
    <property type="entry name" value="Nucleic acid-binding proteins"/>
    <property type="match status" value="1"/>
</dbReference>
<dbReference type="PANTHER" id="PTHR33991:SF1">
    <property type="entry name" value="DNA REPAIR PROTEIN RECO"/>
    <property type="match status" value="1"/>
</dbReference>
<dbReference type="RefSeq" id="WP_132708633.1">
    <property type="nucleotide sequence ID" value="NZ_JACIGF010000006.1"/>
</dbReference>
<dbReference type="InterPro" id="IPR037278">
    <property type="entry name" value="ARFGAP/RecO"/>
</dbReference>
<dbReference type="InterPro" id="IPR003717">
    <property type="entry name" value="RecO"/>
</dbReference>
<dbReference type="GO" id="GO:0006302">
    <property type="term" value="P:double-strand break repair"/>
    <property type="evidence" value="ECO:0007669"/>
    <property type="project" value="TreeGrafter"/>
</dbReference>
<dbReference type="SUPFAM" id="SSF57863">
    <property type="entry name" value="ArfGap/RecO-like zinc finger"/>
    <property type="match status" value="1"/>
</dbReference>
<dbReference type="InterPro" id="IPR022572">
    <property type="entry name" value="DNA_rep/recomb_RecO_N"/>
</dbReference>
<dbReference type="SUPFAM" id="SSF50249">
    <property type="entry name" value="Nucleic acid-binding proteins"/>
    <property type="match status" value="1"/>
</dbReference>
<comment type="similarity">
    <text evidence="1 7">Belongs to the RecO family.</text>
</comment>
<dbReference type="GO" id="GO:0006310">
    <property type="term" value="P:DNA recombination"/>
    <property type="evidence" value="ECO:0007669"/>
    <property type="project" value="UniProtKB-UniRule"/>
</dbReference>
<dbReference type="Pfam" id="PF11967">
    <property type="entry name" value="RecO_N"/>
    <property type="match status" value="1"/>
</dbReference>
<dbReference type="EMBL" id="SLXO01000006">
    <property type="protein sequence ID" value="TCP33968.1"/>
    <property type="molecule type" value="Genomic_DNA"/>
</dbReference>
<reference evidence="9 10" key="1">
    <citation type="submission" date="2019-03" db="EMBL/GenBank/DDBJ databases">
        <title>Genomic Encyclopedia of Type Strains, Phase IV (KMG-IV): sequencing the most valuable type-strain genomes for metagenomic binning, comparative biology and taxonomic classification.</title>
        <authorList>
            <person name="Goeker M."/>
        </authorList>
    </citation>
    <scope>NUCLEOTIDE SEQUENCE [LARGE SCALE GENOMIC DNA]</scope>
    <source>
        <strain evidence="9 10">DSM 2132</strain>
    </source>
</reference>
<comment type="caution">
    <text evidence="9">The sequence shown here is derived from an EMBL/GenBank/DDBJ whole genome shotgun (WGS) entry which is preliminary data.</text>
</comment>
<dbReference type="InterPro" id="IPR012340">
    <property type="entry name" value="NA-bd_OB-fold"/>
</dbReference>
<dbReference type="NCBIfam" id="TIGR00613">
    <property type="entry name" value="reco"/>
    <property type="match status" value="1"/>
</dbReference>
<dbReference type="Pfam" id="PF02565">
    <property type="entry name" value="RecO_C"/>
    <property type="match status" value="1"/>
</dbReference>
<evidence type="ECO:0000256" key="7">
    <source>
        <dbReference type="HAMAP-Rule" id="MF_00201"/>
    </source>
</evidence>
<evidence type="ECO:0000256" key="5">
    <source>
        <dbReference type="ARBA" id="ARBA00023204"/>
    </source>
</evidence>
<evidence type="ECO:0000256" key="4">
    <source>
        <dbReference type="ARBA" id="ARBA00023172"/>
    </source>
</evidence>
<name>A0A4R2PHF4_RHOSA</name>